<comment type="caution">
    <text evidence="1">The sequence shown here is derived from an EMBL/GenBank/DDBJ whole genome shotgun (WGS) entry which is preliminary data.</text>
</comment>
<evidence type="ECO:0000313" key="2">
    <source>
        <dbReference type="Proteomes" id="UP000034855"/>
    </source>
</evidence>
<dbReference type="Proteomes" id="UP000034855">
    <property type="component" value="Unassembled WGS sequence"/>
</dbReference>
<gene>
    <name evidence="1" type="ORF">UT67_C0011G0013</name>
</gene>
<accession>A0A0G0QBC8</accession>
<organism evidence="1 2">
    <name type="scientific">Candidatus Magasanikbacteria bacterium GW2011_GWA2_40_10</name>
    <dbReference type="NCBI Taxonomy" id="1619037"/>
    <lineage>
        <taxon>Bacteria</taxon>
        <taxon>Candidatus Magasanikiibacteriota</taxon>
    </lineage>
</organism>
<dbReference type="AlphaFoldDB" id="A0A0G0QBC8"/>
<proteinExistence type="predicted"/>
<name>A0A0G0QBC8_9BACT</name>
<dbReference type="EMBL" id="LBXR01000011">
    <property type="protein sequence ID" value="KKR34616.1"/>
    <property type="molecule type" value="Genomic_DNA"/>
</dbReference>
<feature type="non-terminal residue" evidence="1">
    <location>
        <position position="1"/>
    </location>
</feature>
<protein>
    <submittedName>
        <fullName evidence="1">Uncharacterized protein</fullName>
    </submittedName>
</protein>
<evidence type="ECO:0000313" key="1">
    <source>
        <dbReference type="EMBL" id="KKR34616.1"/>
    </source>
</evidence>
<reference evidence="1 2" key="1">
    <citation type="journal article" date="2015" name="Nature">
        <title>rRNA introns, odd ribosomes, and small enigmatic genomes across a large radiation of phyla.</title>
        <authorList>
            <person name="Brown C.T."/>
            <person name="Hug L.A."/>
            <person name="Thomas B.C."/>
            <person name="Sharon I."/>
            <person name="Castelle C.J."/>
            <person name="Singh A."/>
            <person name="Wilkins M.J."/>
            <person name="Williams K.H."/>
            <person name="Banfield J.F."/>
        </authorList>
    </citation>
    <scope>NUCLEOTIDE SEQUENCE [LARGE SCALE GENOMIC DNA]</scope>
</reference>
<sequence>PCLVLLRKTNEATRRYFCRRQMTAQERAAKLSCHANRCLSVSEQ</sequence>